<evidence type="ECO:0000313" key="1">
    <source>
        <dbReference type="EMBL" id="GHE94106.1"/>
    </source>
</evidence>
<organism evidence="1 2">
    <name type="scientific">Thalassotalea profundi</name>
    <dbReference type="NCBI Taxonomy" id="2036687"/>
    <lineage>
        <taxon>Bacteria</taxon>
        <taxon>Pseudomonadati</taxon>
        <taxon>Pseudomonadota</taxon>
        <taxon>Gammaproteobacteria</taxon>
        <taxon>Alteromonadales</taxon>
        <taxon>Colwelliaceae</taxon>
        <taxon>Thalassotalea</taxon>
    </lineage>
</organism>
<dbReference type="GO" id="GO:0008168">
    <property type="term" value="F:methyltransferase activity"/>
    <property type="evidence" value="ECO:0007669"/>
    <property type="project" value="UniProtKB-KW"/>
</dbReference>
<dbReference type="Gene3D" id="3.40.50.150">
    <property type="entry name" value="Vaccinia Virus protein VP39"/>
    <property type="match status" value="1"/>
</dbReference>
<sequence>MKLKKHLAQGNIIYFHAGEQQVSVADNFHYRWLSLNGIVQSVMLNRKPWQLTLPHQLAMVLPLQFFTPKNILELGLGGGALNRYIKFLIPKSQFTSVELSREIVACYTQLFNPDNHTLNIINSSADRWLEAQCALDFDWIVMDIFLSIEDSVISFHMIDNLLYKNQNQSLITLNLPNENEQKIEVLLKKLKLFPNIHVVYFNVPHYKNIVLHIIPITLMSEFNNKKTASIAPYKVKRWQYFWQQGIHL</sequence>
<keyword evidence="1" id="KW-0489">Methyltransferase</keyword>
<proteinExistence type="predicted"/>
<accession>A0ABQ3IVK6</accession>
<dbReference type="GO" id="GO:0032259">
    <property type="term" value="P:methylation"/>
    <property type="evidence" value="ECO:0007669"/>
    <property type="project" value="UniProtKB-KW"/>
</dbReference>
<reference evidence="2" key="1">
    <citation type="journal article" date="2019" name="Int. J. Syst. Evol. Microbiol.">
        <title>The Global Catalogue of Microorganisms (GCM) 10K type strain sequencing project: providing services to taxonomists for standard genome sequencing and annotation.</title>
        <authorList>
            <consortium name="The Broad Institute Genomics Platform"/>
            <consortium name="The Broad Institute Genome Sequencing Center for Infectious Disease"/>
            <person name="Wu L."/>
            <person name="Ma J."/>
        </authorList>
    </citation>
    <scope>NUCLEOTIDE SEQUENCE [LARGE SCALE GENOMIC DNA]</scope>
    <source>
        <strain evidence="2">CGMCC 1.15922</strain>
    </source>
</reference>
<keyword evidence="1" id="KW-0808">Transferase</keyword>
<comment type="caution">
    <text evidence="1">The sequence shown here is derived from an EMBL/GenBank/DDBJ whole genome shotgun (WGS) entry which is preliminary data.</text>
</comment>
<dbReference type="InterPro" id="IPR029063">
    <property type="entry name" value="SAM-dependent_MTases_sf"/>
</dbReference>
<protein>
    <submittedName>
        <fullName evidence="1">SAM-dependent methyltransferase</fullName>
    </submittedName>
</protein>
<dbReference type="Proteomes" id="UP000626370">
    <property type="component" value="Unassembled WGS sequence"/>
</dbReference>
<name>A0ABQ3IVK6_9GAMM</name>
<dbReference type="EMBL" id="BNAH01000009">
    <property type="protein sequence ID" value="GHE94106.1"/>
    <property type="molecule type" value="Genomic_DNA"/>
</dbReference>
<gene>
    <name evidence="1" type="ORF">GCM10011501_24530</name>
</gene>
<evidence type="ECO:0000313" key="2">
    <source>
        <dbReference type="Proteomes" id="UP000626370"/>
    </source>
</evidence>
<dbReference type="SUPFAM" id="SSF53335">
    <property type="entry name" value="S-adenosyl-L-methionine-dependent methyltransferases"/>
    <property type="match status" value="1"/>
</dbReference>
<keyword evidence="2" id="KW-1185">Reference proteome</keyword>
<dbReference type="RefSeq" id="WP_189378548.1">
    <property type="nucleotide sequence ID" value="NZ_BNAH01000009.1"/>
</dbReference>